<comment type="caution">
    <text evidence="2">The sequence shown here is derived from an EMBL/GenBank/DDBJ whole genome shotgun (WGS) entry which is preliminary data.</text>
</comment>
<dbReference type="OrthoDB" id="661790at2"/>
<name>A0A3M9N8Y3_9BACT</name>
<protein>
    <submittedName>
        <fullName evidence="2">Uncharacterized protein</fullName>
    </submittedName>
</protein>
<sequence length="164" mass="18463">MKTTILLFSFILFFSASFAQLKTEVKCPDINIDILYGKVNNSITPDANVEQIKSQLPCFTGFETDIKAKCGSTVFYKDQDIYFFVSRKYIEIGPHFKGKLSLPLMGASRGSLFKTLGDPQIKQPAWDAFKTAYGILILYYDKDNKVNKLQISNKSTSTIQLCDG</sequence>
<organism evidence="2 3">
    <name type="scientific">Hanamia caeni</name>
    <dbReference type="NCBI Taxonomy" id="2294116"/>
    <lineage>
        <taxon>Bacteria</taxon>
        <taxon>Pseudomonadati</taxon>
        <taxon>Bacteroidota</taxon>
        <taxon>Chitinophagia</taxon>
        <taxon>Chitinophagales</taxon>
        <taxon>Chitinophagaceae</taxon>
        <taxon>Hanamia</taxon>
    </lineage>
</organism>
<feature type="signal peptide" evidence="1">
    <location>
        <begin position="1"/>
        <end position="19"/>
    </location>
</feature>
<evidence type="ECO:0000313" key="3">
    <source>
        <dbReference type="Proteomes" id="UP000267223"/>
    </source>
</evidence>
<dbReference type="EMBL" id="RJJR01000017">
    <property type="protein sequence ID" value="RNI33693.1"/>
    <property type="molecule type" value="Genomic_DNA"/>
</dbReference>
<accession>A0A3M9N8Y3</accession>
<evidence type="ECO:0000313" key="2">
    <source>
        <dbReference type="EMBL" id="RNI33693.1"/>
    </source>
</evidence>
<proteinExistence type="predicted"/>
<dbReference type="RefSeq" id="WP_123122179.1">
    <property type="nucleotide sequence ID" value="NZ_RJJR01000017.1"/>
</dbReference>
<feature type="chain" id="PRO_5018194901" evidence="1">
    <location>
        <begin position="20"/>
        <end position="164"/>
    </location>
</feature>
<evidence type="ECO:0000256" key="1">
    <source>
        <dbReference type="SAM" id="SignalP"/>
    </source>
</evidence>
<keyword evidence="3" id="KW-1185">Reference proteome</keyword>
<gene>
    <name evidence="2" type="ORF">EFY79_18240</name>
</gene>
<dbReference type="AlphaFoldDB" id="A0A3M9N8Y3"/>
<keyword evidence="1" id="KW-0732">Signal</keyword>
<dbReference type="Proteomes" id="UP000267223">
    <property type="component" value="Unassembled WGS sequence"/>
</dbReference>
<reference evidence="2 3" key="1">
    <citation type="submission" date="2018-11" db="EMBL/GenBank/DDBJ databases">
        <title>Draft genome sequence of Ferruginibacter sp. BO-59.</title>
        <authorList>
            <person name="Im W.T."/>
        </authorList>
    </citation>
    <scope>NUCLEOTIDE SEQUENCE [LARGE SCALE GENOMIC DNA]</scope>
    <source>
        <strain evidence="2 3">BO-59</strain>
    </source>
</reference>